<dbReference type="STRING" id="994479.GCA_000194155_06681"/>
<sequence length="99" mass="11743">MAYFRIADTPKGLKGLDEWLRRRLRQVRWKESKRTATKRHHLRVLGIPGRSVREWAGSSKGYWRIAGSPVLTRALPNAYWTQLGLHSLSWRWHRHRTTA</sequence>
<feature type="domain" description="Group II intron maturase-specific" evidence="1">
    <location>
        <begin position="2"/>
        <end position="42"/>
    </location>
</feature>
<comment type="caution">
    <text evidence="2">The sequence shown here is derived from an EMBL/GenBank/DDBJ whole genome shotgun (WGS) entry which is preliminary data.</text>
</comment>
<dbReference type="EMBL" id="PJNB01000001">
    <property type="protein sequence ID" value="PKW15588.1"/>
    <property type="molecule type" value="Genomic_DNA"/>
</dbReference>
<evidence type="ECO:0000313" key="3">
    <source>
        <dbReference type="Proteomes" id="UP000233786"/>
    </source>
</evidence>
<accession>A0A2N3XY56</accession>
<dbReference type="Pfam" id="PF08388">
    <property type="entry name" value="GIIM"/>
    <property type="match status" value="1"/>
</dbReference>
<dbReference type="InterPro" id="IPR013597">
    <property type="entry name" value="Mat_intron_G2"/>
</dbReference>
<evidence type="ECO:0000259" key="1">
    <source>
        <dbReference type="Pfam" id="PF08388"/>
    </source>
</evidence>
<protein>
    <submittedName>
        <fullName evidence="2">Group II intron maturase</fullName>
    </submittedName>
</protein>
<evidence type="ECO:0000313" key="2">
    <source>
        <dbReference type="EMBL" id="PKW15588.1"/>
    </source>
</evidence>
<name>A0A2N3XY56_SACSN</name>
<gene>
    <name evidence="2" type="ORF">A8926_3322</name>
</gene>
<proteinExistence type="predicted"/>
<organism evidence="2 3">
    <name type="scientific">Saccharopolyspora spinosa</name>
    <dbReference type="NCBI Taxonomy" id="60894"/>
    <lineage>
        <taxon>Bacteria</taxon>
        <taxon>Bacillati</taxon>
        <taxon>Actinomycetota</taxon>
        <taxon>Actinomycetes</taxon>
        <taxon>Pseudonocardiales</taxon>
        <taxon>Pseudonocardiaceae</taxon>
        <taxon>Saccharopolyspora</taxon>
    </lineage>
</organism>
<dbReference type="AlphaFoldDB" id="A0A2N3XY56"/>
<reference evidence="2" key="1">
    <citation type="submission" date="2017-12" db="EMBL/GenBank/DDBJ databases">
        <title>Sequencing the genomes of 1000 Actinobacteria strains.</title>
        <authorList>
            <person name="Klenk H.-P."/>
        </authorList>
    </citation>
    <scope>NUCLEOTIDE SEQUENCE [LARGE SCALE GENOMIC DNA]</scope>
    <source>
        <strain evidence="2">DSM 44228</strain>
    </source>
</reference>
<dbReference type="Proteomes" id="UP000233786">
    <property type="component" value="Unassembled WGS sequence"/>
</dbReference>
<keyword evidence="3" id="KW-1185">Reference proteome</keyword>